<dbReference type="KEGG" id="aqu:109585589"/>
<name>A0AAN0JJX7_AMPQE</name>
<keyword evidence="1" id="KW-0812">Transmembrane</keyword>
<dbReference type="AlphaFoldDB" id="A0AAN0JJX7"/>
<evidence type="ECO:0000313" key="3">
    <source>
        <dbReference type="Proteomes" id="UP000007879"/>
    </source>
</evidence>
<protein>
    <submittedName>
        <fullName evidence="2">Uncharacterized protein</fullName>
    </submittedName>
</protein>
<evidence type="ECO:0000313" key="2">
    <source>
        <dbReference type="EnsemblMetazoa" id="XP_019857274.1"/>
    </source>
</evidence>
<organism evidence="2 3">
    <name type="scientific">Amphimedon queenslandica</name>
    <name type="common">Sponge</name>
    <dbReference type="NCBI Taxonomy" id="400682"/>
    <lineage>
        <taxon>Eukaryota</taxon>
        <taxon>Metazoa</taxon>
        <taxon>Porifera</taxon>
        <taxon>Demospongiae</taxon>
        <taxon>Heteroscleromorpha</taxon>
        <taxon>Haplosclerida</taxon>
        <taxon>Niphatidae</taxon>
        <taxon>Amphimedon</taxon>
    </lineage>
</organism>
<feature type="transmembrane region" description="Helical" evidence="1">
    <location>
        <begin position="317"/>
        <end position="340"/>
    </location>
</feature>
<dbReference type="EnsemblMetazoa" id="XM_020001715.1">
    <property type="protein sequence ID" value="XP_019857274.1"/>
    <property type="gene ID" value="LOC109585589"/>
</dbReference>
<evidence type="ECO:0000256" key="1">
    <source>
        <dbReference type="SAM" id="Phobius"/>
    </source>
</evidence>
<reference evidence="2" key="2">
    <citation type="submission" date="2024-06" db="UniProtKB">
        <authorList>
            <consortium name="EnsemblMetazoa"/>
        </authorList>
    </citation>
    <scope>IDENTIFICATION</scope>
</reference>
<accession>A0AAN0JJX7</accession>
<dbReference type="RefSeq" id="XP_019857274.1">
    <property type="nucleotide sequence ID" value="XM_020001715.1"/>
</dbReference>
<keyword evidence="1" id="KW-1133">Transmembrane helix</keyword>
<proteinExistence type="predicted"/>
<feature type="transmembrane region" description="Helical" evidence="1">
    <location>
        <begin position="37"/>
        <end position="60"/>
    </location>
</feature>
<dbReference type="GeneID" id="109585589"/>
<reference evidence="3" key="1">
    <citation type="journal article" date="2010" name="Nature">
        <title>The Amphimedon queenslandica genome and the evolution of animal complexity.</title>
        <authorList>
            <person name="Srivastava M."/>
            <person name="Simakov O."/>
            <person name="Chapman J."/>
            <person name="Fahey B."/>
            <person name="Gauthier M.E."/>
            <person name="Mitros T."/>
            <person name="Richards G.S."/>
            <person name="Conaco C."/>
            <person name="Dacre M."/>
            <person name="Hellsten U."/>
            <person name="Larroux C."/>
            <person name="Putnam N.H."/>
            <person name="Stanke M."/>
            <person name="Adamska M."/>
            <person name="Darling A."/>
            <person name="Degnan S.M."/>
            <person name="Oakley T.H."/>
            <person name="Plachetzki D.C."/>
            <person name="Zhai Y."/>
            <person name="Adamski M."/>
            <person name="Calcino A."/>
            <person name="Cummins S.F."/>
            <person name="Goodstein D.M."/>
            <person name="Harris C."/>
            <person name="Jackson D.J."/>
            <person name="Leys S.P."/>
            <person name="Shu S."/>
            <person name="Woodcroft B.J."/>
            <person name="Vervoort M."/>
            <person name="Kosik K.S."/>
            <person name="Manning G."/>
            <person name="Degnan B.M."/>
            <person name="Rokhsar D.S."/>
        </authorList>
    </citation>
    <scope>NUCLEOTIDE SEQUENCE [LARGE SCALE GENOMIC DNA]</scope>
</reference>
<keyword evidence="3" id="KW-1185">Reference proteome</keyword>
<sequence>MATAIKSSNEKEYLLPAAEGGIQGEKKDTKKKWNKKWILSVLCLFTVIMLVCIACFVPLFTLSYSTSKTSDETLTIQDTSSPLLITVNSSIYEVSVTLLSQNADDAIFEVFSSDTKPIKVGDYLPLSHISKLEGLARYNYNYLGGDLPIYLIEPSSITYSFEVIEKNNMCVATDEEVAILYLFDNNVDYNQFRNYGPYHAVKSYPIDTTNNYLVAVFNITKADLYYVGIEIKDGYIVESYVSVLQYTYNISGYNNPSDCNEYLNINDPTCVIETCNKFYCKKSRNKFIYIRSISESYSTVQLQVLYSTTNVSSFTQFWASIAFIILLILFTILFVIYLIFSFRRKICF</sequence>
<keyword evidence="1" id="KW-0472">Membrane</keyword>
<dbReference type="Proteomes" id="UP000007879">
    <property type="component" value="Unassembled WGS sequence"/>
</dbReference>